<name>A0A0B0IC04_9BACI</name>
<keyword evidence="3 4" id="KW-0413">Isomerase</keyword>
<dbReference type="RefSeq" id="WP_034628978.1">
    <property type="nucleotide sequence ID" value="NZ_JRJU01000012.1"/>
</dbReference>
<dbReference type="GO" id="GO:0008784">
    <property type="term" value="F:alanine racemase activity"/>
    <property type="evidence" value="ECO:0007669"/>
    <property type="project" value="UniProtKB-UniRule"/>
</dbReference>
<dbReference type="PANTHER" id="PTHR30511:SF0">
    <property type="entry name" value="ALANINE RACEMASE, CATABOLIC-RELATED"/>
    <property type="match status" value="1"/>
</dbReference>
<dbReference type="InterPro" id="IPR001608">
    <property type="entry name" value="Ala_racemase_N"/>
</dbReference>
<dbReference type="Gene3D" id="3.20.20.10">
    <property type="entry name" value="Alanine racemase"/>
    <property type="match status" value="1"/>
</dbReference>
<keyword evidence="2 4" id="KW-0663">Pyridoxal phosphate</keyword>
<dbReference type="UniPathway" id="UPA00042">
    <property type="reaction ID" value="UER00497"/>
</dbReference>
<dbReference type="HAMAP" id="MF_01201">
    <property type="entry name" value="Ala_racemase"/>
    <property type="match status" value="1"/>
</dbReference>
<dbReference type="PRINTS" id="PR00992">
    <property type="entry name" value="ALARACEMASE"/>
</dbReference>
<proteinExistence type="inferred from homology"/>
<sequence>MKWSSYRKTYAQVSLDALEENAASFKAWLHTPNCKLMAVVKGDGYGHGAIEAAKAALRGGATYLGVAILDEALELREAGIRAPILVLGYTAPAALEAAVKNNIALTVFSSDVRDALLELAEFAQAPINVHIKVETGMGRIGVQTTEELLELITPLSHHQNIEMEGLFTHFAEADDPCSAYTDQQFERFMTFIDVLEKHEILIPIKHCCNSAGTLLHKDKHLDMVRVGISLYGLKPDVALQMPINLKQAMRLYSSIVSLRNLAEGSTISYGRTYTLPINRTIATLPIGYADGLSRSLSNKGFVFTKGQKAQIVGRVCMDQTMIDVTDVKGIEVSDVVEFPIDDMAELTGTINYEIVCSISKRVPRLYEQLSD</sequence>
<dbReference type="NCBIfam" id="TIGR00492">
    <property type="entry name" value="alr"/>
    <property type="match status" value="1"/>
</dbReference>
<dbReference type="GO" id="GO:0030632">
    <property type="term" value="P:D-alanine biosynthetic process"/>
    <property type="evidence" value="ECO:0007669"/>
    <property type="project" value="UniProtKB-UniRule"/>
</dbReference>
<comment type="similarity">
    <text evidence="4">Belongs to the alanine racemase family.</text>
</comment>
<dbReference type="STRING" id="333138.LQ50_11460"/>
<organism evidence="8 9">
    <name type="scientific">Halalkalibacter okhensis</name>
    <dbReference type="NCBI Taxonomy" id="333138"/>
    <lineage>
        <taxon>Bacteria</taxon>
        <taxon>Bacillati</taxon>
        <taxon>Bacillota</taxon>
        <taxon>Bacilli</taxon>
        <taxon>Bacillales</taxon>
        <taxon>Bacillaceae</taxon>
        <taxon>Halalkalibacter</taxon>
    </lineage>
</organism>
<gene>
    <name evidence="8" type="ORF">LQ50_11460</name>
</gene>
<dbReference type="InterPro" id="IPR011079">
    <property type="entry name" value="Ala_racemase_C"/>
</dbReference>
<dbReference type="eggNOG" id="COG0787">
    <property type="taxonomic scope" value="Bacteria"/>
</dbReference>
<comment type="caution">
    <text evidence="8">The sequence shown here is derived from an EMBL/GenBank/DDBJ whole genome shotgun (WGS) entry which is preliminary data.</text>
</comment>
<feature type="domain" description="Alanine racemase C-terminal" evidence="7">
    <location>
        <begin position="248"/>
        <end position="367"/>
    </location>
</feature>
<evidence type="ECO:0000256" key="2">
    <source>
        <dbReference type="ARBA" id="ARBA00022898"/>
    </source>
</evidence>
<dbReference type="GO" id="GO:0005829">
    <property type="term" value="C:cytosol"/>
    <property type="evidence" value="ECO:0007669"/>
    <property type="project" value="TreeGrafter"/>
</dbReference>
<dbReference type="SUPFAM" id="SSF50621">
    <property type="entry name" value="Alanine racemase C-terminal domain-like"/>
    <property type="match status" value="1"/>
</dbReference>
<comment type="cofactor">
    <cofactor evidence="1 4 5">
        <name>pyridoxal 5'-phosphate</name>
        <dbReference type="ChEBI" id="CHEBI:597326"/>
    </cofactor>
</comment>
<dbReference type="InterPro" id="IPR020622">
    <property type="entry name" value="Ala_racemase_pyridoxalP-BS"/>
</dbReference>
<dbReference type="GO" id="GO:0009252">
    <property type="term" value="P:peptidoglycan biosynthetic process"/>
    <property type="evidence" value="ECO:0007669"/>
    <property type="project" value="TreeGrafter"/>
</dbReference>
<protein>
    <recommendedName>
        <fullName evidence="4">Alanine racemase</fullName>
        <ecNumber evidence="4">5.1.1.1</ecNumber>
    </recommendedName>
</protein>
<reference evidence="8 9" key="1">
    <citation type="submission" date="2014-09" db="EMBL/GenBank/DDBJ databases">
        <title>Genome sequencing and annotation of Bacillus Okhensis strain Kh10-101T.</title>
        <authorList>
            <person name="Prakash J.S."/>
        </authorList>
    </citation>
    <scope>NUCLEOTIDE SEQUENCE [LARGE SCALE GENOMIC DNA]</scope>
    <source>
        <strain evidence="9">Kh10-101T</strain>
    </source>
</reference>
<dbReference type="InterPro" id="IPR029066">
    <property type="entry name" value="PLP-binding_barrel"/>
</dbReference>
<dbReference type="SUPFAM" id="SSF51419">
    <property type="entry name" value="PLP-binding barrel"/>
    <property type="match status" value="1"/>
</dbReference>
<dbReference type="Pfam" id="PF01168">
    <property type="entry name" value="Ala_racemase_N"/>
    <property type="match status" value="1"/>
</dbReference>
<feature type="binding site" evidence="4 6">
    <location>
        <position position="139"/>
    </location>
    <ligand>
        <name>substrate</name>
    </ligand>
</feature>
<evidence type="ECO:0000256" key="6">
    <source>
        <dbReference type="PIRSR" id="PIRSR600821-52"/>
    </source>
</evidence>
<evidence type="ECO:0000313" key="8">
    <source>
        <dbReference type="EMBL" id="KHF40123.1"/>
    </source>
</evidence>
<evidence type="ECO:0000259" key="7">
    <source>
        <dbReference type="SMART" id="SM01005"/>
    </source>
</evidence>
<dbReference type="InterPro" id="IPR009006">
    <property type="entry name" value="Ala_racemase/Decarboxylase_C"/>
</dbReference>
<evidence type="ECO:0000256" key="1">
    <source>
        <dbReference type="ARBA" id="ARBA00001933"/>
    </source>
</evidence>
<dbReference type="EMBL" id="JRJU01000012">
    <property type="protein sequence ID" value="KHF40123.1"/>
    <property type="molecule type" value="Genomic_DNA"/>
</dbReference>
<dbReference type="CDD" id="cd00430">
    <property type="entry name" value="PLPDE_III_AR"/>
    <property type="match status" value="1"/>
</dbReference>
<keyword evidence="9" id="KW-1185">Reference proteome</keyword>
<dbReference type="Gene3D" id="2.40.37.10">
    <property type="entry name" value="Lyase, Ornithine Decarboxylase, Chain A, domain 1"/>
    <property type="match status" value="1"/>
</dbReference>
<dbReference type="Pfam" id="PF00842">
    <property type="entry name" value="Ala_racemase_C"/>
    <property type="match status" value="1"/>
</dbReference>
<dbReference type="EC" id="5.1.1.1" evidence="4"/>
<feature type="active site" description="Proton acceptor; specific for D-alanine" evidence="4">
    <location>
        <position position="41"/>
    </location>
</feature>
<comment type="pathway">
    <text evidence="4">Amino-acid biosynthesis; D-alanine biosynthesis; D-alanine from L-alanine: step 1/1.</text>
</comment>
<evidence type="ECO:0000256" key="3">
    <source>
        <dbReference type="ARBA" id="ARBA00023235"/>
    </source>
</evidence>
<feature type="binding site" evidence="4 6">
    <location>
        <position position="317"/>
    </location>
    <ligand>
        <name>substrate</name>
    </ligand>
</feature>
<dbReference type="AlphaFoldDB" id="A0A0B0IC04"/>
<dbReference type="InterPro" id="IPR000821">
    <property type="entry name" value="Ala_racemase"/>
</dbReference>
<dbReference type="PROSITE" id="PS00395">
    <property type="entry name" value="ALANINE_RACEMASE"/>
    <property type="match status" value="1"/>
</dbReference>
<evidence type="ECO:0000256" key="4">
    <source>
        <dbReference type="HAMAP-Rule" id="MF_01201"/>
    </source>
</evidence>
<dbReference type="FunFam" id="3.20.20.10:FF:000002">
    <property type="entry name" value="Alanine racemase"/>
    <property type="match status" value="1"/>
</dbReference>
<dbReference type="SMART" id="SM01005">
    <property type="entry name" value="Ala_racemase_C"/>
    <property type="match status" value="1"/>
</dbReference>
<dbReference type="PANTHER" id="PTHR30511">
    <property type="entry name" value="ALANINE RACEMASE"/>
    <property type="match status" value="1"/>
</dbReference>
<evidence type="ECO:0000313" key="9">
    <source>
        <dbReference type="Proteomes" id="UP000030832"/>
    </source>
</evidence>
<accession>A0A0B0IC04</accession>
<evidence type="ECO:0000256" key="5">
    <source>
        <dbReference type="PIRSR" id="PIRSR600821-50"/>
    </source>
</evidence>
<feature type="modified residue" description="N6-(pyridoxal phosphate)lysine" evidence="4 5">
    <location>
        <position position="41"/>
    </location>
</feature>
<dbReference type="Proteomes" id="UP000030832">
    <property type="component" value="Unassembled WGS sequence"/>
</dbReference>
<comment type="catalytic activity">
    <reaction evidence="4">
        <text>L-alanine = D-alanine</text>
        <dbReference type="Rhea" id="RHEA:20249"/>
        <dbReference type="ChEBI" id="CHEBI:57416"/>
        <dbReference type="ChEBI" id="CHEBI:57972"/>
        <dbReference type="EC" id="5.1.1.1"/>
    </reaction>
</comment>
<dbReference type="GO" id="GO:0030170">
    <property type="term" value="F:pyridoxal phosphate binding"/>
    <property type="evidence" value="ECO:0007669"/>
    <property type="project" value="UniProtKB-UniRule"/>
</dbReference>
<feature type="active site" description="Proton acceptor; specific for L-alanine" evidence="4">
    <location>
        <position position="269"/>
    </location>
</feature>
<comment type="function">
    <text evidence="4">Catalyzes the interconversion of L-alanine and D-alanine. May also act on other amino acids.</text>
</comment>
<dbReference type="OrthoDB" id="9813814at2"/>